<dbReference type="Proteomes" id="UP001310594">
    <property type="component" value="Unassembled WGS sequence"/>
</dbReference>
<comment type="caution">
    <text evidence="1">The sequence shown here is derived from an EMBL/GenBank/DDBJ whole genome shotgun (WGS) entry which is preliminary data.</text>
</comment>
<dbReference type="EMBL" id="JAVRQU010000024">
    <property type="protein sequence ID" value="KAK5690655.1"/>
    <property type="molecule type" value="Genomic_DNA"/>
</dbReference>
<dbReference type="AlphaFoldDB" id="A0AAN7VXP5"/>
<proteinExistence type="predicted"/>
<sequence length="401" mass="44170">MEDRSPPTDLVLHIVASRIPVTDNNYLFPSHYEDFCAGTTVEDHRSPKTASGPGLDVNRVYNFGLKPALAGLGTGDRVPQWLDEACSNNLTKYQHGSFVQDDATVVALKLNAKKRVGALLPVKALRRVFVSVPEEAYKTHGPTRILHDLIKDAIHRSELMAKQGFLRHYDEPAVQVCCVDPQRVALIAHLGLECLSVLLASSTTYYTMVYLGGAEMSVTTMRVINVQVGKATSRPVSSICNKPIYAQTCWLGEHSYARAIERHMIAHSAPTTAVTSVMTALKDLKHSLGKAVFDAGGTQLEGAQCTLATEQSPMLTANRLLTTDGLATFENARFEYLKRCMIEVNTALHKEATATCRFIEHTLVVYGDGSTVFADRARLQACLPAEIREDRIMFPEFECNV</sequence>
<reference evidence="1" key="1">
    <citation type="submission" date="2023-08" db="EMBL/GenBank/DDBJ databases">
        <title>Black Yeasts Isolated from many extreme environments.</title>
        <authorList>
            <person name="Coleine C."/>
            <person name="Stajich J.E."/>
            <person name="Selbmann L."/>
        </authorList>
    </citation>
    <scope>NUCLEOTIDE SEQUENCE</scope>
    <source>
        <strain evidence="1">CCFEE 5810</strain>
    </source>
</reference>
<name>A0AAN7VXP5_9PEZI</name>
<organism evidence="1 2">
    <name type="scientific">Elasticomyces elasticus</name>
    <dbReference type="NCBI Taxonomy" id="574655"/>
    <lineage>
        <taxon>Eukaryota</taxon>
        <taxon>Fungi</taxon>
        <taxon>Dikarya</taxon>
        <taxon>Ascomycota</taxon>
        <taxon>Pezizomycotina</taxon>
        <taxon>Dothideomycetes</taxon>
        <taxon>Dothideomycetidae</taxon>
        <taxon>Mycosphaerellales</taxon>
        <taxon>Teratosphaeriaceae</taxon>
        <taxon>Elasticomyces</taxon>
    </lineage>
</organism>
<evidence type="ECO:0000313" key="1">
    <source>
        <dbReference type="EMBL" id="KAK5690655.1"/>
    </source>
</evidence>
<evidence type="ECO:0000313" key="2">
    <source>
        <dbReference type="Proteomes" id="UP001310594"/>
    </source>
</evidence>
<accession>A0AAN7VXP5</accession>
<protein>
    <submittedName>
        <fullName evidence="1">Uncharacterized protein</fullName>
    </submittedName>
</protein>
<gene>
    <name evidence="1" type="ORF">LTR97_012211</name>
</gene>